<reference evidence="13" key="1">
    <citation type="journal article" date="2022" name="Int. J. Syst. Evol. Microbiol.">
        <title>Anaeromyxobacter oryzae sp. nov., Anaeromyxobacter diazotrophicus sp. nov. and Anaeromyxobacter paludicola sp. nov., isolated from paddy soils.</title>
        <authorList>
            <person name="Itoh H."/>
            <person name="Xu Z."/>
            <person name="Mise K."/>
            <person name="Masuda Y."/>
            <person name="Ushijima N."/>
            <person name="Hayakawa C."/>
            <person name="Shiratori Y."/>
            <person name="Senoo K."/>
        </authorList>
    </citation>
    <scope>NUCLEOTIDE SEQUENCE [LARGE SCALE GENOMIC DNA]</scope>
    <source>
        <strain evidence="13">Red232</strain>
    </source>
</reference>
<organism evidence="12 13">
    <name type="scientific">Anaeromyxobacter oryzae</name>
    <dbReference type="NCBI Taxonomy" id="2918170"/>
    <lineage>
        <taxon>Bacteria</taxon>
        <taxon>Pseudomonadati</taxon>
        <taxon>Myxococcota</taxon>
        <taxon>Myxococcia</taxon>
        <taxon>Myxococcales</taxon>
        <taxon>Cystobacterineae</taxon>
        <taxon>Anaeromyxobacteraceae</taxon>
        <taxon>Anaeromyxobacter</taxon>
    </lineage>
</organism>
<dbReference type="InterPro" id="IPR005843">
    <property type="entry name" value="A-D-PHexomutase_C"/>
</dbReference>
<evidence type="ECO:0000256" key="1">
    <source>
        <dbReference type="ARBA" id="ARBA00001946"/>
    </source>
</evidence>
<dbReference type="InterPro" id="IPR036900">
    <property type="entry name" value="A-D-PHexomutase_C_sf"/>
</dbReference>
<dbReference type="CDD" id="cd03088">
    <property type="entry name" value="ManB"/>
    <property type="match status" value="1"/>
</dbReference>
<dbReference type="InterPro" id="IPR005846">
    <property type="entry name" value="A-D-PHexomutase_a/b/a-III"/>
</dbReference>
<dbReference type="InterPro" id="IPR005844">
    <property type="entry name" value="A-D-PHexomutase_a/b/a-I"/>
</dbReference>
<comment type="cofactor">
    <cofactor evidence="1">
        <name>Mg(2+)</name>
        <dbReference type="ChEBI" id="CHEBI:18420"/>
    </cofactor>
</comment>
<evidence type="ECO:0000256" key="6">
    <source>
        <dbReference type="ARBA" id="ARBA00023235"/>
    </source>
</evidence>
<keyword evidence="3" id="KW-0597">Phosphoprotein</keyword>
<evidence type="ECO:0000256" key="3">
    <source>
        <dbReference type="ARBA" id="ARBA00022553"/>
    </source>
</evidence>
<dbReference type="SUPFAM" id="SSF53738">
    <property type="entry name" value="Phosphoglucomutase, first 3 domains"/>
    <property type="match status" value="3"/>
</dbReference>
<evidence type="ECO:0000259" key="11">
    <source>
        <dbReference type="Pfam" id="PF02880"/>
    </source>
</evidence>
<name>A0ABN6MUT5_9BACT</name>
<dbReference type="PANTHER" id="PTHR42946">
    <property type="entry name" value="PHOSPHOHEXOSE MUTASE"/>
    <property type="match status" value="1"/>
</dbReference>
<dbReference type="InterPro" id="IPR050060">
    <property type="entry name" value="Phosphoglucosamine_mutase"/>
</dbReference>
<accession>A0ABN6MUT5</accession>
<proteinExistence type="inferred from homology"/>
<dbReference type="InterPro" id="IPR016055">
    <property type="entry name" value="A-D-PHexomutase_a/b/a-I/II/III"/>
</dbReference>
<dbReference type="Pfam" id="PF02879">
    <property type="entry name" value="PGM_PMM_II"/>
    <property type="match status" value="1"/>
</dbReference>
<dbReference type="InterPro" id="IPR005845">
    <property type="entry name" value="A-D-PHexomutase_a/b/a-II"/>
</dbReference>
<dbReference type="Gene3D" id="3.30.310.50">
    <property type="entry name" value="Alpha-D-phosphohexomutase, C-terminal domain"/>
    <property type="match status" value="1"/>
</dbReference>
<dbReference type="EMBL" id="AP025591">
    <property type="protein sequence ID" value="BDG03450.1"/>
    <property type="molecule type" value="Genomic_DNA"/>
</dbReference>
<sequence length="487" mass="51417">MKLAVSELARVGVGFGTSGVRGKVDALSDRACFAYTLAFLEHLSRSSPGGPHTVALAHDLRPSSPRITAACAAAAHSLGWRVVFLGAIPTPALAHYAIQSGVPAIVITGSHIPFDRNGIKFYTAQGEILKADEAAIAGATVDLDDAAFDGDALRSPPALGPVEPAGRELYRRRYLGFFPAGMLGGRRIGVYQHSSVARDLLKELLAALGADVVPLGRTDTFVPVDTEAVSEADQLQARRWSAEHRLDAIVSTDGDADRPLVADERGTWLRGDVVGLLCAGFAGADVVVTPVSSNTAVERWGRFSRVERTRIGSPYVIEAMQQAVRGGARCVVGYEANGGFLVGSDLVRTGDRAAALAALPTRDAVLPILSVLALAAERSGPVSAVTADLPRRYTHSDRIQEFETARSRTLLDRLGDPAVLARFLAPVGTVAAVNRVDGVRVTLASGDVVHLRPSGNAPELRCYAESDAPEKARELCAWGLRQALASA</sequence>
<keyword evidence="6" id="KW-0413">Isomerase</keyword>
<keyword evidence="5 7" id="KW-0460">Magnesium</keyword>
<comment type="similarity">
    <text evidence="2 7">Belongs to the phosphohexose mutase family.</text>
</comment>
<protein>
    <submittedName>
        <fullName evidence="12">Phosphomannomutase</fullName>
    </submittedName>
</protein>
<dbReference type="Pfam" id="PF02878">
    <property type="entry name" value="PGM_PMM_I"/>
    <property type="match status" value="1"/>
</dbReference>
<evidence type="ECO:0000259" key="9">
    <source>
        <dbReference type="Pfam" id="PF02878"/>
    </source>
</evidence>
<evidence type="ECO:0000313" key="12">
    <source>
        <dbReference type="EMBL" id="BDG03450.1"/>
    </source>
</evidence>
<keyword evidence="13" id="KW-1185">Reference proteome</keyword>
<evidence type="ECO:0000259" key="10">
    <source>
        <dbReference type="Pfam" id="PF02879"/>
    </source>
</evidence>
<feature type="domain" description="Alpha-D-phosphohexomutase alpha/beta/alpha" evidence="10">
    <location>
        <begin position="170"/>
        <end position="266"/>
    </location>
</feature>
<feature type="domain" description="Alpha-D-phosphohexomutase C-terminal" evidence="8">
    <location>
        <begin position="433"/>
        <end position="476"/>
    </location>
</feature>
<dbReference type="Gene3D" id="3.40.120.10">
    <property type="entry name" value="Alpha-D-Glucose-1,6-Bisphosphate, subunit A, domain 3"/>
    <property type="match status" value="3"/>
</dbReference>
<dbReference type="InterPro" id="IPR016066">
    <property type="entry name" value="A-D-PHexomutase_CS"/>
</dbReference>
<evidence type="ECO:0000256" key="4">
    <source>
        <dbReference type="ARBA" id="ARBA00022723"/>
    </source>
</evidence>
<evidence type="ECO:0000313" key="13">
    <source>
        <dbReference type="Proteomes" id="UP001162891"/>
    </source>
</evidence>
<dbReference type="PANTHER" id="PTHR42946:SF1">
    <property type="entry name" value="PHOSPHOGLUCOMUTASE (ALPHA-D-GLUCOSE-1,6-BISPHOSPHATE-DEPENDENT)"/>
    <property type="match status" value="1"/>
</dbReference>
<dbReference type="RefSeq" id="WP_248361471.1">
    <property type="nucleotide sequence ID" value="NZ_AP025591.1"/>
</dbReference>
<dbReference type="PROSITE" id="PS00710">
    <property type="entry name" value="PGM_PMM"/>
    <property type="match status" value="1"/>
</dbReference>
<feature type="domain" description="Alpha-D-phosphohexomutase alpha/beta/alpha" evidence="9">
    <location>
        <begin position="14"/>
        <end position="138"/>
    </location>
</feature>
<evidence type="ECO:0000256" key="5">
    <source>
        <dbReference type="ARBA" id="ARBA00022842"/>
    </source>
</evidence>
<gene>
    <name evidence="12" type="primary">manB</name>
    <name evidence="12" type="ORF">AMOR_24460</name>
</gene>
<dbReference type="SUPFAM" id="SSF55957">
    <property type="entry name" value="Phosphoglucomutase, C-terminal domain"/>
    <property type="match status" value="1"/>
</dbReference>
<keyword evidence="4 7" id="KW-0479">Metal-binding</keyword>
<evidence type="ECO:0000259" key="8">
    <source>
        <dbReference type="Pfam" id="PF00408"/>
    </source>
</evidence>
<feature type="domain" description="Alpha-D-phosphohexomutase alpha/beta/alpha" evidence="11">
    <location>
        <begin position="284"/>
        <end position="393"/>
    </location>
</feature>
<evidence type="ECO:0000256" key="7">
    <source>
        <dbReference type="RuleBase" id="RU004326"/>
    </source>
</evidence>
<evidence type="ECO:0000256" key="2">
    <source>
        <dbReference type="ARBA" id="ARBA00010231"/>
    </source>
</evidence>
<dbReference type="Pfam" id="PF02880">
    <property type="entry name" value="PGM_PMM_III"/>
    <property type="match status" value="1"/>
</dbReference>
<dbReference type="Pfam" id="PF00408">
    <property type="entry name" value="PGM_PMM_IV"/>
    <property type="match status" value="1"/>
</dbReference>
<dbReference type="Proteomes" id="UP001162891">
    <property type="component" value="Chromosome"/>
</dbReference>